<proteinExistence type="predicted"/>
<protein>
    <submittedName>
        <fullName evidence="1">Uncharacterized protein</fullName>
    </submittedName>
</protein>
<evidence type="ECO:0000313" key="2">
    <source>
        <dbReference type="Proteomes" id="UP001054252"/>
    </source>
</evidence>
<accession>A0AAV5JDX7</accession>
<sequence length="69" mass="8015">MDGRAKVHAVFREMIQPKVHEKSWKGRLLLEVWECGEAGRGEAGGKRAAEEWRERLDVEHNQQEQGVFQ</sequence>
<evidence type="ECO:0000313" key="1">
    <source>
        <dbReference type="EMBL" id="GKV09599.1"/>
    </source>
</evidence>
<dbReference type="EMBL" id="BPVZ01000030">
    <property type="protein sequence ID" value="GKV09599.1"/>
    <property type="molecule type" value="Genomic_DNA"/>
</dbReference>
<dbReference type="AlphaFoldDB" id="A0AAV5JDX7"/>
<organism evidence="1 2">
    <name type="scientific">Rubroshorea leprosula</name>
    <dbReference type="NCBI Taxonomy" id="152421"/>
    <lineage>
        <taxon>Eukaryota</taxon>
        <taxon>Viridiplantae</taxon>
        <taxon>Streptophyta</taxon>
        <taxon>Embryophyta</taxon>
        <taxon>Tracheophyta</taxon>
        <taxon>Spermatophyta</taxon>
        <taxon>Magnoliopsida</taxon>
        <taxon>eudicotyledons</taxon>
        <taxon>Gunneridae</taxon>
        <taxon>Pentapetalae</taxon>
        <taxon>rosids</taxon>
        <taxon>malvids</taxon>
        <taxon>Malvales</taxon>
        <taxon>Dipterocarpaceae</taxon>
        <taxon>Rubroshorea</taxon>
    </lineage>
</organism>
<name>A0AAV5JDX7_9ROSI</name>
<keyword evidence="2" id="KW-1185">Reference proteome</keyword>
<dbReference type="Proteomes" id="UP001054252">
    <property type="component" value="Unassembled WGS sequence"/>
</dbReference>
<reference evidence="1 2" key="1">
    <citation type="journal article" date="2021" name="Commun. Biol.">
        <title>The genome of Shorea leprosula (Dipterocarpaceae) highlights the ecological relevance of drought in aseasonal tropical rainforests.</title>
        <authorList>
            <person name="Ng K.K.S."/>
            <person name="Kobayashi M.J."/>
            <person name="Fawcett J.A."/>
            <person name="Hatakeyama M."/>
            <person name="Paape T."/>
            <person name="Ng C.H."/>
            <person name="Ang C.C."/>
            <person name="Tnah L.H."/>
            <person name="Lee C.T."/>
            <person name="Nishiyama T."/>
            <person name="Sese J."/>
            <person name="O'Brien M.J."/>
            <person name="Copetti D."/>
            <person name="Mohd Noor M.I."/>
            <person name="Ong R.C."/>
            <person name="Putra M."/>
            <person name="Sireger I.Z."/>
            <person name="Indrioko S."/>
            <person name="Kosugi Y."/>
            <person name="Izuno A."/>
            <person name="Isagi Y."/>
            <person name="Lee S.L."/>
            <person name="Shimizu K.K."/>
        </authorList>
    </citation>
    <scope>NUCLEOTIDE SEQUENCE [LARGE SCALE GENOMIC DNA]</scope>
    <source>
        <strain evidence="1">214</strain>
    </source>
</reference>
<gene>
    <name evidence="1" type="ORF">SLEP1_g21075</name>
</gene>
<comment type="caution">
    <text evidence="1">The sequence shown here is derived from an EMBL/GenBank/DDBJ whole genome shotgun (WGS) entry which is preliminary data.</text>
</comment>